<dbReference type="KEGG" id="srho:HH216_02640"/>
<evidence type="ECO:0000256" key="4">
    <source>
        <dbReference type="ARBA" id="ARBA00022679"/>
    </source>
</evidence>
<name>A0A7L5DGQ0_9BACT</name>
<dbReference type="GO" id="GO:0003677">
    <property type="term" value="F:DNA binding"/>
    <property type="evidence" value="ECO:0007669"/>
    <property type="project" value="InterPro"/>
</dbReference>
<dbReference type="GO" id="GO:0032259">
    <property type="term" value="P:methylation"/>
    <property type="evidence" value="ECO:0007669"/>
    <property type="project" value="UniProtKB-KW"/>
</dbReference>
<dbReference type="InterPro" id="IPR002941">
    <property type="entry name" value="DNA_methylase_N4/N6"/>
</dbReference>
<comment type="catalytic activity">
    <reaction evidence="6">
        <text>a 2'-deoxyadenosine in DNA + S-adenosyl-L-methionine = an N(6)-methyl-2'-deoxyadenosine in DNA + S-adenosyl-L-homocysteine + H(+)</text>
        <dbReference type="Rhea" id="RHEA:15197"/>
        <dbReference type="Rhea" id="RHEA-COMP:12418"/>
        <dbReference type="Rhea" id="RHEA-COMP:12419"/>
        <dbReference type="ChEBI" id="CHEBI:15378"/>
        <dbReference type="ChEBI" id="CHEBI:57856"/>
        <dbReference type="ChEBI" id="CHEBI:59789"/>
        <dbReference type="ChEBI" id="CHEBI:90615"/>
        <dbReference type="ChEBI" id="CHEBI:90616"/>
        <dbReference type="EC" id="2.1.1.72"/>
    </reaction>
</comment>
<evidence type="ECO:0000256" key="5">
    <source>
        <dbReference type="ARBA" id="ARBA00022691"/>
    </source>
</evidence>
<dbReference type="PROSITE" id="PS00092">
    <property type="entry name" value="N6_MTASE"/>
    <property type="match status" value="1"/>
</dbReference>
<reference evidence="8 9" key="1">
    <citation type="submission" date="2020-04" db="EMBL/GenBank/DDBJ databases">
        <title>Genome sequencing of novel species.</title>
        <authorList>
            <person name="Heo J."/>
            <person name="Kim S.-J."/>
            <person name="Kim J.-S."/>
            <person name="Hong S.-B."/>
            <person name="Kwon S.-W."/>
        </authorList>
    </citation>
    <scope>NUCLEOTIDE SEQUENCE [LARGE SCALE GENOMIC DNA]</scope>
    <source>
        <strain evidence="8 9">CJU-R4</strain>
    </source>
</reference>
<evidence type="ECO:0000313" key="9">
    <source>
        <dbReference type="Proteomes" id="UP000501128"/>
    </source>
</evidence>
<dbReference type="SUPFAM" id="SSF53335">
    <property type="entry name" value="S-adenosyl-L-methionine-dependent methyltransferases"/>
    <property type="match status" value="1"/>
</dbReference>
<dbReference type="AlphaFoldDB" id="A0A7L5DGQ0"/>
<keyword evidence="5" id="KW-0949">S-adenosyl-L-methionine</keyword>
<dbReference type="InterPro" id="IPR002052">
    <property type="entry name" value="DNA_methylase_N6_adenine_CS"/>
</dbReference>
<evidence type="ECO:0000256" key="1">
    <source>
        <dbReference type="ARBA" id="ARBA00006594"/>
    </source>
</evidence>
<dbReference type="EMBL" id="CP051677">
    <property type="protein sequence ID" value="QJD77436.1"/>
    <property type="molecule type" value="Genomic_DNA"/>
</dbReference>
<keyword evidence="4 8" id="KW-0808">Transferase</keyword>
<gene>
    <name evidence="8" type="ORF">HH216_02640</name>
</gene>
<evidence type="ECO:0000256" key="3">
    <source>
        <dbReference type="ARBA" id="ARBA00022603"/>
    </source>
</evidence>
<evidence type="ECO:0000256" key="6">
    <source>
        <dbReference type="ARBA" id="ARBA00047942"/>
    </source>
</evidence>
<dbReference type="Proteomes" id="UP000501128">
    <property type="component" value="Chromosome"/>
</dbReference>
<dbReference type="GO" id="GO:0009007">
    <property type="term" value="F:site-specific DNA-methyltransferase (adenine-specific) activity"/>
    <property type="evidence" value="ECO:0007669"/>
    <property type="project" value="UniProtKB-EC"/>
</dbReference>
<keyword evidence="3 8" id="KW-0489">Methyltransferase</keyword>
<dbReference type="InterPro" id="IPR002295">
    <property type="entry name" value="N4/N6-MTase_EcoPI_Mod-like"/>
</dbReference>
<dbReference type="Pfam" id="PF01555">
    <property type="entry name" value="N6_N4_Mtase"/>
    <property type="match status" value="1"/>
</dbReference>
<evidence type="ECO:0000256" key="2">
    <source>
        <dbReference type="ARBA" id="ARBA00011900"/>
    </source>
</evidence>
<evidence type="ECO:0000259" key="7">
    <source>
        <dbReference type="Pfam" id="PF01555"/>
    </source>
</evidence>
<organism evidence="8 9">
    <name type="scientific">Spirosoma rhododendri</name>
    <dbReference type="NCBI Taxonomy" id="2728024"/>
    <lineage>
        <taxon>Bacteria</taxon>
        <taxon>Pseudomonadati</taxon>
        <taxon>Bacteroidota</taxon>
        <taxon>Cytophagia</taxon>
        <taxon>Cytophagales</taxon>
        <taxon>Cytophagaceae</taxon>
        <taxon>Spirosoma</taxon>
    </lineage>
</organism>
<proteinExistence type="inferred from homology"/>
<sequence length="243" mass="28184">MTQELLNQLLQATPQIFNEGKVDFSKLRAALGDVVDESPERYGLTWAGKREAFRNVQTPSIGTLRPQFEESQNWDTTDNLILEGDNLEILKLLQKSYHGQIKLIYIDPPYNTGNEFIYPDNFREGLVDYLRYSKQQTEKGTATSTNRETNGRYHSAWLSMMYPRLFLARNLLKEDGVIFVSIDDHEVPNLRLLMDEVFGEENFVGQIIWKSRRSEDTRAKTGLSTDHEYILSYRRSESAIFRG</sequence>
<dbReference type="PRINTS" id="PR00506">
    <property type="entry name" value="D21N6MTFRASE"/>
</dbReference>
<accession>A0A7L5DGQ0</accession>
<keyword evidence="9" id="KW-1185">Reference proteome</keyword>
<protein>
    <recommendedName>
        <fullName evidence="2">site-specific DNA-methyltransferase (adenine-specific)</fullName>
        <ecNumber evidence="2">2.1.1.72</ecNumber>
    </recommendedName>
</protein>
<evidence type="ECO:0000313" key="8">
    <source>
        <dbReference type="EMBL" id="QJD77436.1"/>
    </source>
</evidence>
<dbReference type="RefSeq" id="WP_169549379.1">
    <property type="nucleotide sequence ID" value="NZ_CP051677.1"/>
</dbReference>
<dbReference type="EC" id="2.1.1.72" evidence="2"/>
<dbReference type="Gene3D" id="3.40.50.150">
    <property type="entry name" value="Vaccinia Virus protein VP39"/>
    <property type="match status" value="1"/>
</dbReference>
<dbReference type="InterPro" id="IPR029063">
    <property type="entry name" value="SAM-dependent_MTases_sf"/>
</dbReference>
<feature type="domain" description="DNA methylase N-4/N-6" evidence="7">
    <location>
        <begin position="101"/>
        <end position="237"/>
    </location>
</feature>
<comment type="similarity">
    <text evidence="1">Belongs to the N(4)/N(6)-methyltransferase family.</text>
</comment>
<dbReference type="GO" id="GO:0008170">
    <property type="term" value="F:N-methyltransferase activity"/>
    <property type="evidence" value="ECO:0007669"/>
    <property type="project" value="InterPro"/>
</dbReference>